<evidence type="ECO:0000256" key="6">
    <source>
        <dbReference type="ARBA" id="ARBA00025321"/>
    </source>
</evidence>
<dbReference type="Proteomes" id="UP000051562">
    <property type="component" value="Unassembled WGS sequence"/>
</dbReference>
<evidence type="ECO:0000256" key="1">
    <source>
        <dbReference type="ARBA" id="ARBA00004167"/>
    </source>
</evidence>
<keyword evidence="4" id="KW-0472">Membrane</keyword>
<organism evidence="8 10">
    <name type="scientific">Bosea thiooxidans</name>
    <dbReference type="NCBI Taxonomy" id="53254"/>
    <lineage>
        <taxon>Bacteria</taxon>
        <taxon>Pseudomonadati</taxon>
        <taxon>Pseudomonadota</taxon>
        <taxon>Alphaproteobacteria</taxon>
        <taxon>Hyphomicrobiales</taxon>
        <taxon>Boseaceae</taxon>
        <taxon>Bosea</taxon>
    </lineage>
</organism>
<protein>
    <recommendedName>
        <fullName evidence="3">Lectin-like protein BA14k</fullName>
    </recommendedName>
</protein>
<dbReference type="OrthoDB" id="8256082at2"/>
<evidence type="ECO:0000313" key="10">
    <source>
        <dbReference type="Proteomes" id="UP000051562"/>
    </source>
</evidence>
<evidence type="ECO:0000313" key="9">
    <source>
        <dbReference type="EMBL" id="SKB58384.1"/>
    </source>
</evidence>
<keyword evidence="10" id="KW-1185">Reference proteome</keyword>
<dbReference type="EMBL" id="FUYX01000003">
    <property type="protein sequence ID" value="SKB58384.1"/>
    <property type="molecule type" value="Genomic_DNA"/>
</dbReference>
<evidence type="ECO:0000256" key="2">
    <source>
        <dbReference type="ARBA" id="ARBA00010270"/>
    </source>
</evidence>
<dbReference type="GO" id="GO:0030246">
    <property type="term" value="F:carbohydrate binding"/>
    <property type="evidence" value="ECO:0007669"/>
    <property type="project" value="UniProtKB-KW"/>
</dbReference>
<comment type="subcellular location">
    <subcellularLocation>
        <location evidence="1">Membrane</location>
        <topology evidence="1">Single-pass membrane protein</topology>
    </subcellularLocation>
</comment>
<keyword evidence="4" id="KW-1003">Cell membrane</keyword>
<evidence type="ECO:0000256" key="3">
    <source>
        <dbReference type="ARBA" id="ARBA00020552"/>
    </source>
</evidence>
<name>A0A0Q3I9N1_9HYPH</name>
<dbReference type="STRING" id="53254.SAMN05660750_01393"/>
<dbReference type="EMBL" id="LMAR01000012">
    <property type="protein sequence ID" value="KQK31704.1"/>
    <property type="molecule type" value="Genomic_DNA"/>
</dbReference>
<evidence type="ECO:0000256" key="5">
    <source>
        <dbReference type="ARBA" id="ARBA00022734"/>
    </source>
</evidence>
<dbReference type="Proteomes" id="UP000190130">
    <property type="component" value="Unassembled WGS sequence"/>
</dbReference>
<proteinExistence type="inferred from homology"/>
<comment type="function">
    <text evidence="6">Has immunoglobulin-binding and hemagglutination properties, and can bind to mannose. Essential for virulence. May be involved in LPS biosynthesis or polysaccharide transport.</text>
</comment>
<dbReference type="Pfam" id="PF07886">
    <property type="entry name" value="BA14K"/>
    <property type="match status" value="1"/>
</dbReference>
<reference evidence="8 10" key="1">
    <citation type="submission" date="2015-10" db="EMBL/GenBank/DDBJ databases">
        <title>Draft genome of Bosea thiooxidans.</title>
        <authorList>
            <person name="Wang X."/>
        </authorList>
    </citation>
    <scope>NUCLEOTIDE SEQUENCE [LARGE SCALE GENOMIC DNA]</scope>
    <source>
        <strain evidence="8 10">CGMCC 9174</strain>
    </source>
</reference>
<keyword evidence="5" id="KW-0430">Lectin</keyword>
<gene>
    <name evidence="8" type="ORF">ARD30_02100</name>
    <name evidence="9" type="ORF">SAMN05660750_01393</name>
</gene>
<dbReference type="GO" id="GO:0016020">
    <property type="term" value="C:membrane"/>
    <property type="evidence" value="ECO:0007669"/>
    <property type="project" value="UniProtKB-SubCell"/>
</dbReference>
<keyword evidence="7" id="KW-0732">Signal</keyword>
<dbReference type="AlphaFoldDB" id="A0A0Q3I9N1"/>
<evidence type="ECO:0000313" key="8">
    <source>
        <dbReference type="EMBL" id="KQK31704.1"/>
    </source>
</evidence>
<evidence type="ECO:0000256" key="4">
    <source>
        <dbReference type="ARBA" id="ARBA00022475"/>
    </source>
</evidence>
<accession>A0A0Q3I9N1</accession>
<comment type="similarity">
    <text evidence="2">Belongs to the BA14k family.</text>
</comment>
<evidence type="ECO:0000313" key="11">
    <source>
        <dbReference type="Proteomes" id="UP000190130"/>
    </source>
</evidence>
<dbReference type="RefSeq" id="WP_055726907.1">
    <property type="nucleotide sequence ID" value="NZ_FUYX01000003.1"/>
</dbReference>
<feature type="signal peptide" evidence="7">
    <location>
        <begin position="1"/>
        <end position="23"/>
    </location>
</feature>
<reference evidence="9 11" key="2">
    <citation type="submission" date="2017-02" db="EMBL/GenBank/DDBJ databases">
        <authorList>
            <person name="Peterson S.W."/>
        </authorList>
    </citation>
    <scope>NUCLEOTIDE SEQUENCE [LARGE SCALE GENOMIC DNA]</scope>
    <source>
        <strain evidence="9 11">DSM 9653</strain>
    </source>
</reference>
<evidence type="ECO:0000256" key="7">
    <source>
        <dbReference type="SAM" id="SignalP"/>
    </source>
</evidence>
<dbReference type="InterPro" id="IPR012413">
    <property type="entry name" value="BA14K"/>
</dbReference>
<sequence>MIRTFAVAAALAGSAVLALPATAAPLASASPAIATATGGSDLVQTVQWRRYGYYGPGYGYYRRGPAVGAGIAAGIVGGALAAGALAAPPPPPVYVYPEPAPVYVAPPVYAAPVPRAYGYSVQDTDAVAYCSSRFRSYNPETGTYIAKGGVVRACP</sequence>
<feature type="chain" id="PRO_5014520374" description="Lectin-like protein BA14k" evidence="7">
    <location>
        <begin position="24"/>
        <end position="155"/>
    </location>
</feature>